<gene>
    <name evidence="2" type="ORF">LCGC14_1931680</name>
</gene>
<dbReference type="GO" id="GO:0016020">
    <property type="term" value="C:membrane"/>
    <property type="evidence" value="ECO:0007669"/>
    <property type="project" value="InterPro"/>
</dbReference>
<protein>
    <recommendedName>
        <fullName evidence="1">Transglycosylase SLT domain-containing protein</fullName>
    </recommendedName>
</protein>
<proteinExistence type="predicted"/>
<dbReference type="InterPro" id="IPR008258">
    <property type="entry name" value="Transglycosylase_SLT_dom_1"/>
</dbReference>
<sequence>MHKQSMAFILLTSLFWGEVAYGHGLPSFTELIEAASPAVVKIEAVQAEQIQSVPQLRPNDIPKIFQDLFERYSKRNHIDVTWSIAISRRESSFAPDARSHANARGLMQLLPSTAKYVNKGTVSGARLNQANTNIRLGTEYLEYLKKKNRGNEVLATASYNAGYHRIKKWLPDEAMPAELWIELIPYRETREYVKNVYAYRQVYHTRLGREGNILAPILDMKMGG</sequence>
<accession>A0A0F9GB79</accession>
<dbReference type="PANTHER" id="PTHR37423:SF5">
    <property type="entry name" value="SOLUBLE LYTIC MUREIN TRANSGLYCOSYLASE"/>
    <property type="match status" value="1"/>
</dbReference>
<dbReference type="EMBL" id="LAZR01020752">
    <property type="protein sequence ID" value="KKL87741.1"/>
    <property type="molecule type" value="Genomic_DNA"/>
</dbReference>
<comment type="caution">
    <text evidence="2">The sequence shown here is derived from an EMBL/GenBank/DDBJ whole genome shotgun (WGS) entry which is preliminary data.</text>
</comment>
<reference evidence="2" key="1">
    <citation type="journal article" date="2015" name="Nature">
        <title>Complex archaea that bridge the gap between prokaryotes and eukaryotes.</title>
        <authorList>
            <person name="Spang A."/>
            <person name="Saw J.H."/>
            <person name="Jorgensen S.L."/>
            <person name="Zaremba-Niedzwiedzka K."/>
            <person name="Martijn J."/>
            <person name="Lind A.E."/>
            <person name="van Eijk R."/>
            <person name="Schleper C."/>
            <person name="Guy L."/>
            <person name="Ettema T.J."/>
        </authorList>
    </citation>
    <scope>NUCLEOTIDE SEQUENCE</scope>
</reference>
<dbReference type="PANTHER" id="PTHR37423">
    <property type="entry name" value="SOLUBLE LYTIC MUREIN TRANSGLYCOSYLASE-RELATED"/>
    <property type="match status" value="1"/>
</dbReference>
<dbReference type="CDD" id="cd13401">
    <property type="entry name" value="Slt70-like"/>
    <property type="match status" value="1"/>
</dbReference>
<dbReference type="GO" id="GO:0008933">
    <property type="term" value="F:peptidoglycan lytic transglycosylase activity"/>
    <property type="evidence" value="ECO:0007669"/>
    <property type="project" value="InterPro"/>
</dbReference>
<dbReference type="InterPro" id="IPR000189">
    <property type="entry name" value="Transglyc_AS"/>
</dbReference>
<dbReference type="PROSITE" id="PS00922">
    <property type="entry name" value="TRANSGLYCOSYLASE"/>
    <property type="match status" value="1"/>
</dbReference>
<dbReference type="GO" id="GO:0000270">
    <property type="term" value="P:peptidoglycan metabolic process"/>
    <property type="evidence" value="ECO:0007669"/>
    <property type="project" value="InterPro"/>
</dbReference>
<organism evidence="2">
    <name type="scientific">marine sediment metagenome</name>
    <dbReference type="NCBI Taxonomy" id="412755"/>
    <lineage>
        <taxon>unclassified sequences</taxon>
        <taxon>metagenomes</taxon>
        <taxon>ecological metagenomes</taxon>
    </lineage>
</organism>
<dbReference type="SUPFAM" id="SSF53955">
    <property type="entry name" value="Lysozyme-like"/>
    <property type="match status" value="1"/>
</dbReference>
<name>A0A0F9GB79_9ZZZZ</name>
<feature type="domain" description="Transglycosylase SLT" evidence="1">
    <location>
        <begin position="68"/>
        <end position="170"/>
    </location>
</feature>
<dbReference type="Gene3D" id="1.10.530.10">
    <property type="match status" value="1"/>
</dbReference>
<evidence type="ECO:0000313" key="2">
    <source>
        <dbReference type="EMBL" id="KKL87741.1"/>
    </source>
</evidence>
<dbReference type="AlphaFoldDB" id="A0A0F9GB79"/>
<dbReference type="Pfam" id="PF01464">
    <property type="entry name" value="SLT"/>
    <property type="match status" value="1"/>
</dbReference>
<dbReference type="InterPro" id="IPR023346">
    <property type="entry name" value="Lysozyme-like_dom_sf"/>
</dbReference>
<evidence type="ECO:0000259" key="1">
    <source>
        <dbReference type="Pfam" id="PF01464"/>
    </source>
</evidence>